<comment type="caution">
    <text evidence="2">The sequence shown here is derived from an EMBL/GenBank/DDBJ whole genome shotgun (WGS) entry which is preliminary data.</text>
</comment>
<sequence>MAEYFPGISVLAPGVTHVGNVRFIGCTLWTDYCLFGEQYLELAMVACAASLPDHKVITVEGNTPFSPTVARALHLQQREWLRRQLDEPFDGKTVVVTHHAPAPASLHPMFEKDLVSTAFISDLTDLLGSAHYISMVILIILSTTIFVAPGSSRTRWVIARVPKLLPRPMSFAEKTPTSTRNWWSKFNCIFNMICFKSVKFDSTHAPDQSKRYESPRR</sequence>
<name>A0A935MSE1_9RHOO</name>
<gene>
    <name evidence="2" type="ORF">IPJ38_04275</name>
</gene>
<keyword evidence="1" id="KW-0812">Transmembrane</keyword>
<organism evidence="2 3">
    <name type="scientific">Candidatus Dechloromonas phosphorivorans</name>
    <dbReference type="NCBI Taxonomy" id="2899244"/>
    <lineage>
        <taxon>Bacteria</taxon>
        <taxon>Pseudomonadati</taxon>
        <taxon>Pseudomonadota</taxon>
        <taxon>Betaproteobacteria</taxon>
        <taxon>Rhodocyclales</taxon>
        <taxon>Azonexaceae</taxon>
        <taxon>Dechloromonas</taxon>
    </lineage>
</organism>
<protein>
    <submittedName>
        <fullName evidence="2">Uncharacterized protein</fullName>
    </submittedName>
</protein>
<feature type="transmembrane region" description="Helical" evidence="1">
    <location>
        <begin position="129"/>
        <end position="148"/>
    </location>
</feature>
<dbReference type="Gene3D" id="3.60.21.10">
    <property type="match status" value="1"/>
</dbReference>
<evidence type="ECO:0000313" key="3">
    <source>
        <dbReference type="Proteomes" id="UP000739411"/>
    </source>
</evidence>
<dbReference type="InterPro" id="IPR029052">
    <property type="entry name" value="Metallo-depent_PP-like"/>
</dbReference>
<keyword evidence="1" id="KW-0472">Membrane</keyword>
<evidence type="ECO:0000256" key="1">
    <source>
        <dbReference type="SAM" id="Phobius"/>
    </source>
</evidence>
<dbReference type="AlphaFoldDB" id="A0A935MSE1"/>
<dbReference type="SUPFAM" id="SSF56300">
    <property type="entry name" value="Metallo-dependent phosphatases"/>
    <property type="match status" value="1"/>
</dbReference>
<reference evidence="2 3" key="1">
    <citation type="submission" date="2020-10" db="EMBL/GenBank/DDBJ databases">
        <title>Connecting structure to function with the recovery of over 1000 high-quality activated sludge metagenome-assembled genomes encoding full-length rRNA genes using long-read sequencing.</title>
        <authorList>
            <person name="Singleton C.M."/>
            <person name="Petriglieri F."/>
            <person name="Kristensen J.M."/>
            <person name="Kirkegaard R.H."/>
            <person name="Michaelsen T.Y."/>
            <person name="Andersen M.H."/>
            <person name="Karst S.M."/>
            <person name="Dueholm M.S."/>
            <person name="Nielsen P.H."/>
            <person name="Albertsen M."/>
        </authorList>
    </citation>
    <scope>NUCLEOTIDE SEQUENCE [LARGE SCALE GENOMIC DNA]</scope>
    <source>
        <strain evidence="2">EsbW_18-Q3-R4-48_BATAC.463</strain>
    </source>
</reference>
<dbReference type="EMBL" id="JADJMS010000009">
    <property type="protein sequence ID" value="MBK7414439.1"/>
    <property type="molecule type" value="Genomic_DNA"/>
</dbReference>
<evidence type="ECO:0000313" key="2">
    <source>
        <dbReference type="EMBL" id="MBK7414439.1"/>
    </source>
</evidence>
<dbReference type="Proteomes" id="UP000739411">
    <property type="component" value="Unassembled WGS sequence"/>
</dbReference>
<dbReference type="PANTHER" id="PTHR37844">
    <property type="entry name" value="SER/THR PROTEIN PHOSPHATASE SUPERFAMILY (AFU_ORTHOLOGUE AFUA_1G14840)"/>
    <property type="match status" value="1"/>
</dbReference>
<accession>A0A935MSE1</accession>
<dbReference type="PANTHER" id="PTHR37844:SF2">
    <property type="entry name" value="SER_THR PROTEIN PHOSPHATASE SUPERFAMILY (AFU_ORTHOLOGUE AFUA_1G14840)"/>
    <property type="match status" value="1"/>
</dbReference>
<proteinExistence type="predicted"/>
<keyword evidence="1" id="KW-1133">Transmembrane helix</keyword>